<organism evidence="2 3">
    <name type="scientific">Chryseobacterium defluvii</name>
    <dbReference type="NCBI Taxonomy" id="160396"/>
    <lineage>
        <taxon>Bacteria</taxon>
        <taxon>Pseudomonadati</taxon>
        <taxon>Bacteroidota</taxon>
        <taxon>Flavobacteriia</taxon>
        <taxon>Flavobacteriales</taxon>
        <taxon>Weeksellaceae</taxon>
        <taxon>Chryseobacterium group</taxon>
        <taxon>Chryseobacterium</taxon>
    </lineage>
</organism>
<evidence type="ECO:0000313" key="3">
    <source>
        <dbReference type="Proteomes" id="UP000592180"/>
    </source>
</evidence>
<accession>A0A840KE71</accession>
<dbReference type="InterPro" id="IPR036477">
    <property type="entry name" value="Formyl_transf_N_sf"/>
</dbReference>
<dbReference type="AlphaFoldDB" id="A0A840KE71"/>
<dbReference type="Proteomes" id="UP000592180">
    <property type="component" value="Unassembled WGS sequence"/>
</dbReference>
<dbReference type="InterPro" id="IPR002376">
    <property type="entry name" value="Formyl_transf_N"/>
</dbReference>
<protein>
    <submittedName>
        <fullName evidence="2">Methionyl-tRNA formyltransferase</fullName>
        <ecNumber evidence="2">2.1.2.9</ecNumber>
    </submittedName>
</protein>
<dbReference type="PANTHER" id="PTHR11138">
    <property type="entry name" value="METHIONYL-TRNA FORMYLTRANSFERASE"/>
    <property type="match status" value="1"/>
</dbReference>
<dbReference type="RefSeq" id="WP_184190421.1">
    <property type="nucleotide sequence ID" value="NZ_JACHLE010000004.1"/>
</dbReference>
<evidence type="ECO:0000259" key="1">
    <source>
        <dbReference type="Pfam" id="PF00551"/>
    </source>
</evidence>
<keyword evidence="3" id="KW-1185">Reference proteome</keyword>
<comment type="caution">
    <text evidence="2">The sequence shown here is derived from an EMBL/GenBank/DDBJ whole genome shotgun (WGS) entry which is preliminary data.</text>
</comment>
<dbReference type="EMBL" id="JACHLE010000004">
    <property type="protein sequence ID" value="MBB4807476.1"/>
    <property type="molecule type" value="Genomic_DNA"/>
</dbReference>
<gene>
    <name evidence="2" type="ORF">HNP38_002782</name>
</gene>
<dbReference type="GO" id="GO:0005829">
    <property type="term" value="C:cytosol"/>
    <property type="evidence" value="ECO:0007669"/>
    <property type="project" value="TreeGrafter"/>
</dbReference>
<proteinExistence type="predicted"/>
<reference evidence="2 3" key="1">
    <citation type="submission" date="2020-08" db="EMBL/GenBank/DDBJ databases">
        <title>Functional genomics of gut bacteria from endangered species of beetles.</title>
        <authorList>
            <person name="Carlos-Shanley C."/>
        </authorList>
    </citation>
    <scope>NUCLEOTIDE SEQUENCE [LARGE SCALE GENOMIC DNA]</scope>
    <source>
        <strain evidence="2 3">S00151</strain>
    </source>
</reference>
<feature type="domain" description="Formyl transferase N-terminal" evidence="1">
    <location>
        <begin position="67"/>
        <end position="147"/>
    </location>
</feature>
<dbReference type="SUPFAM" id="SSF53328">
    <property type="entry name" value="Formyltransferase"/>
    <property type="match status" value="1"/>
</dbReference>
<keyword evidence="2" id="KW-0808">Transferase</keyword>
<dbReference type="PANTHER" id="PTHR11138:SF5">
    <property type="entry name" value="METHIONYL-TRNA FORMYLTRANSFERASE, MITOCHONDRIAL"/>
    <property type="match status" value="1"/>
</dbReference>
<name>A0A840KE71_9FLAO</name>
<dbReference type="GO" id="GO:0004479">
    <property type="term" value="F:methionyl-tRNA formyltransferase activity"/>
    <property type="evidence" value="ECO:0007669"/>
    <property type="project" value="UniProtKB-EC"/>
</dbReference>
<dbReference type="EC" id="2.1.2.9" evidence="2"/>
<evidence type="ECO:0000313" key="2">
    <source>
        <dbReference type="EMBL" id="MBB4807476.1"/>
    </source>
</evidence>
<dbReference type="Pfam" id="PF00551">
    <property type="entry name" value="Formyl_trans_N"/>
    <property type="match status" value="1"/>
</dbReference>
<sequence length="218" mass="24970">MNKFRVFISGQKFFAEEIFRLCLKLDIEIVGVCCPLDDKYIGKAARRWNIPIIPAGSLNADNMPECDLGITAHSFDYIGKKTRYIPRLGWLGYHPSLLPRHRGRSSIEWAIRMKEPITGGTVFWLNAGIDRGDIAYQDWCWIPPQYHLSPQKSAVSLWRDTLLPMGLKLLETALNDVLNGIVKKTPQDKRFSTFEPDTNVKDIYKPDLLMIGYESSHN</sequence>
<dbReference type="Gene3D" id="3.40.50.170">
    <property type="entry name" value="Formyl transferase, N-terminal domain"/>
    <property type="match status" value="1"/>
</dbReference>